<evidence type="ECO:0000256" key="1">
    <source>
        <dbReference type="ARBA" id="ARBA00001282"/>
    </source>
</evidence>
<dbReference type="RefSeq" id="WP_066192137.1">
    <property type="nucleotide sequence ID" value="NZ_JAFDQP010000017.1"/>
</dbReference>
<dbReference type="HAMAP" id="MF_00108">
    <property type="entry name" value="IspD"/>
    <property type="match status" value="1"/>
</dbReference>
<organism evidence="8 9">
    <name type="scientific">Cytobacillus horneckiae</name>
    <dbReference type="NCBI Taxonomy" id="549687"/>
    <lineage>
        <taxon>Bacteria</taxon>
        <taxon>Bacillati</taxon>
        <taxon>Bacillota</taxon>
        <taxon>Bacilli</taxon>
        <taxon>Bacillales</taxon>
        <taxon>Bacillaceae</taxon>
        <taxon>Cytobacillus</taxon>
    </lineage>
</organism>
<evidence type="ECO:0000313" key="8">
    <source>
        <dbReference type="EMBL" id="PKG28762.1"/>
    </source>
</evidence>
<dbReference type="GO" id="GO:0050518">
    <property type="term" value="F:2-C-methyl-D-erythritol 4-phosphate cytidylyltransferase activity"/>
    <property type="evidence" value="ECO:0007669"/>
    <property type="project" value="UniProtKB-UniRule"/>
</dbReference>
<dbReference type="Gene3D" id="3.90.550.10">
    <property type="entry name" value="Spore Coat Polysaccharide Biosynthesis Protein SpsA, Chain A"/>
    <property type="match status" value="1"/>
</dbReference>
<dbReference type="GO" id="GO:0019288">
    <property type="term" value="P:isopentenyl diphosphate biosynthetic process, methylerythritol 4-phosphate pathway"/>
    <property type="evidence" value="ECO:0007669"/>
    <property type="project" value="UniProtKB-UniRule"/>
</dbReference>
<dbReference type="SUPFAM" id="SSF53448">
    <property type="entry name" value="Nucleotide-diphospho-sugar transferases"/>
    <property type="match status" value="1"/>
</dbReference>
<feature type="site" description="Transition state stabilizer" evidence="7">
    <location>
        <position position="15"/>
    </location>
</feature>
<keyword evidence="4 7" id="KW-0808">Transferase</keyword>
<comment type="function">
    <text evidence="7">Catalyzes the formation of 4-diphosphocytidyl-2-C-methyl-D-erythritol from CTP and 2-C-methyl-D-erythritol 4-phosphate (MEP).</text>
</comment>
<dbReference type="Pfam" id="PF01128">
    <property type="entry name" value="IspD"/>
    <property type="match status" value="1"/>
</dbReference>
<dbReference type="InterPro" id="IPR001228">
    <property type="entry name" value="IspD"/>
</dbReference>
<dbReference type="FunFam" id="3.90.550.10:FF:000003">
    <property type="entry name" value="2-C-methyl-D-erythritol 4-phosphate cytidylyltransferase"/>
    <property type="match status" value="1"/>
</dbReference>
<gene>
    <name evidence="7" type="primary">ispD</name>
    <name evidence="8" type="ORF">CWS20_12280</name>
</gene>
<dbReference type="InterPro" id="IPR050088">
    <property type="entry name" value="IspD/TarI_cytidylyltransf_bact"/>
</dbReference>
<comment type="pathway">
    <text evidence="2 7">Isoprenoid biosynthesis; isopentenyl diphosphate biosynthesis via DXP pathway; isopentenyl diphosphate from 1-deoxy-D-xylulose 5-phosphate: step 2/6.</text>
</comment>
<evidence type="ECO:0000256" key="2">
    <source>
        <dbReference type="ARBA" id="ARBA00004787"/>
    </source>
</evidence>
<feature type="site" description="Positions MEP for the nucleophilic attack" evidence="7">
    <location>
        <position position="208"/>
    </location>
</feature>
<keyword evidence="6 7" id="KW-0414">Isoprene biosynthesis</keyword>
<dbReference type="EMBL" id="PISD01000025">
    <property type="protein sequence ID" value="PKG28762.1"/>
    <property type="molecule type" value="Genomic_DNA"/>
</dbReference>
<dbReference type="UniPathway" id="UPA00056">
    <property type="reaction ID" value="UER00093"/>
</dbReference>
<dbReference type="PANTHER" id="PTHR32125:SF4">
    <property type="entry name" value="2-C-METHYL-D-ERYTHRITOL 4-PHOSPHATE CYTIDYLYLTRANSFERASE, CHLOROPLASTIC"/>
    <property type="match status" value="1"/>
</dbReference>
<dbReference type="AlphaFoldDB" id="A0A2N0ZGX2"/>
<dbReference type="CDD" id="cd02516">
    <property type="entry name" value="CDP-ME_synthetase"/>
    <property type="match status" value="1"/>
</dbReference>
<keyword evidence="9" id="KW-1185">Reference proteome</keyword>
<dbReference type="InterPro" id="IPR029044">
    <property type="entry name" value="Nucleotide-diphossugar_trans"/>
</dbReference>
<name>A0A2N0ZGX2_9BACI</name>
<feature type="site" description="Transition state stabilizer" evidence="7">
    <location>
        <position position="22"/>
    </location>
</feature>
<dbReference type="NCBIfam" id="TIGR00453">
    <property type="entry name" value="ispD"/>
    <property type="match status" value="1"/>
</dbReference>
<evidence type="ECO:0000256" key="4">
    <source>
        <dbReference type="ARBA" id="ARBA00022679"/>
    </source>
</evidence>
<evidence type="ECO:0000313" key="9">
    <source>
        <dbReference type="Proteomes" id="UP000233343"/>
    </source>
</evidence>
<dbReference type="InterPro" id="IPR018294">
    <property type="entry name" value="ISPD_synthase_CS"/>
</dbReference>
<comment type="catalytic activity">
    <reaction evidence="1 7">
        <text>2-C-methyl-D-erythritol 4-phosphate + CTP + H(+) = 4-CDP-2-C-methyl-D-erythritol + diphosphate</text>
        <dbReference type="Rhea" id="RHEA:13429"/>
        <dbReference type="ChEBI" id="CHEBI:15378"/>
        <dbReference type="ChEBI" id="CHEBI:33019"/>
        <dbReference type="ChEBI" id="CHEBI:37563"/>
        <dbReference type="ChEBI" id="CHEBI:57823"/>
        <dbReference type="ChEBI" id="CHEBI:58262"/>
        <dbReference type="EC" id="2.7.7.60"/>
    </reaction>
</comment>
<evidence type="ECO:0000256" key="6">
    <source>
        <dbReference type="ARBA" id="ARBA00023229"/>
    </source>
</evidence>
<protein>
    <recommendedName>
        <fullName evidence="7">2-C-methyl-D-erythritol 4-phosphate cytidylyltransferase</fullName>
        <ecNumber evidence="7">2.7.7.60</ecNumber>
    </recommendedName>
    <alternativeName>
        <fullName evidence="7">4-diphosphocytidyl-2C-methyl-D-erythritol synthase</fullName>
    </alternativeName>
    <alternativeName>
        <fullName evidence="7">MEP cytidylyltransferase</fullName>
        <shortName evidence="7">MCT</shortName>
    </alternativeName>
</protein>
<proteinExistence type="inferred from homology"/>
<dbReference type="Proteomes" id="UP000233343">
    <property type="component" value="Unassembled WGS sequence"/>
</dbReference>
<accession>A0A2N0ZGX2</accession>
<comment type="similarity">
    <text evidence="3 7">Belongs to the IspD/TarI cytidylyltransferase family. IspD subfamily.</text>
</comment>
<dbReference type="PROSITE" id="PS01295">
    <property type="entry name" value="ISPD"/>
    <property type="match status" value="1"/>
</dbReference>
<reference evidence="8 9" key="1">
    <citation type="journal article" date="2010" name="Int. J. Syst. Evol. Microbiol.">
        <title>Bacillus horneckiae sp. nov., isolated from a spacecraft-assembly clean room.</title>
        <authorList>
            <person name="Vaishampayan P."/>
            <person name="Probst A."/>
            <person name="Krishnamurthi S."/>
            <person name="Ghosh S."/>
            <person name="Osman S."/>
            <person name="McDowall A."/>
            <person name="Ruckmani A."/>
            <person name="Mayilraj S."/>
            <person name="Venkateswaran K."/>
        </authorList>
    </citation>
    <scope>NUCLEOTIDE SEQUENCE [LARGE SCALE GENOMIC DNA]</scope>
    <source>
        <strain evidence="9">1PO1SC</strain>
    </source>
</reference>
<dbReference type="PANTHER" id="PTHR32125">
    <property type="entry name" value="2-C-METHYL-D-ERYTHRITOL 4-PHOSPHATE CYTIDYLYLTRANSFERASE, CHLOROPLASTIC"/>
    <property type="match status" value="1"/>
</dbReference>
<keyword evidence="5 7" id="KW-0548">Nucleotidyltransferase</keyword>
<feature type="site" description="Positions MEP for the nucleophilic attack" evidence="7">
    <location>
        <position position="152"/>
    </location>
</feature>
<evidence type="ECO:0000256" key="5">
    <source>
        <dbReference type="ARBA" id="ARBA00022695"/>
    </source>
</evidence>
<evidence type="ECO:0000256" key="7">
    <source>
        <dbReference type="HAMAP-Rule" id="MF_00108"/>
    </source>
</evidence>
<evidence type="ECO:0000256" key="3">
    <source>
        <dbReference type="ARBA" id="ARBA00009789"/>
    </source>
</evidence>
<dbReference type="EC" id="2.7.7.60" evidence="7"/>
<dbReference type="InterPro" id="IPR034683">
    <property type="entry name" value="IspD/TarI"/>
</dbReference>
<comment type="caution">
    <text evidence="8">The sequence shown here is derived from an EMBL/GenBank/DDBJ whole genome shotgun (WGS) entry which is preliminary data.</text>
</comment>
<sequence length="229" mass="25633">MSYRVVIPAAGQGKRMGAGKNKLFLELHNEPVLIHTLKIFERDTNCEGVFLAINPLEELELKETISHYGVTKVKGYIPGGKERQHSVYNVVKQLTDDGVILVHDGARPFLQTELITRLVAEAEHADGAILAVPMKDTVKRAQDGFVHDTIDRSNLWSVQTPQAFKLSILSEAHRRAEEDSYVGTDDASLVERLNAKIAIVEGDYDNIKLTTPEDLYFAEAIIKKRKNQL</sequence>